<name>A0A0C2XMF8_HEBCY</name>
<proteinExistence type="predicted"/>
<dbReference type="Proteomes" id="UP000053424">
    <property type="component" value="Unassembled WGS sequence"/>
</dbReference>
<keyword evidence="3" id="KW-1185">Reference proteome</keyword>
<accession>A0A0C2XMF8</accession>
<protein>
    <recommendedName>
        <fullName evidence="4">Secreted protein</fullName>
    </recommendedName>
</protein>
<evidence type="ECO:0000256" key="1">
    <source>
        <dbReference type="SAM" id="SignalP"/>
    </source>
</evidence>
<dbReference type="EMBL" id="KN831788">
    <property type="protein sequence ID" value="KIM38913.1"/>
    <property type="molecule type" value="Genomic_DNA"/>
</dbReference>
<reference evidence="2 3" key="1">
    <citation type="submission" date="2014-04" db="EMBL/GenBank/DDBJ databases">
        <authorList>
            <consortium name="DOE Joint Genome Institute"/>
            <person name="Kuo A."/>
            <person name="Gay G."/>
            <person name="Dore J."/>
            <person name="Kohler A."/>
            <person name="Nagy L.G."/>
            <person name="Floudas D."/>
            <person name="Copeland A."/>
            <person name="Barry K.W."/>
            <person name="Cichocki N."/>
            <person name="Veneault-Fourrey C."/>
            <person name="LaButti K."/>
            <person name="Lindquist E.A."/>
            <person name="Lipzen A."/>
            <person name="Lundell T."/>
            <person name="Morin E."/>
            <person name="Murat C."/>
            <person name="Sun H."/>
            <person name="Tunlid A."/>
            <person name="Henrissat B."/>
            <person name="Grigoriev I.V."/>
            <person name="Hibbett D.S."/>
            <person name="Martin F."/>
            <person name="Nordberg H.P."/>
            <person name="Cantor M.N."/>
            <person name="Hua S.X."/>
        </authorList>
    </citation>
    <scope>NUCLEOTIDE SEQUENCE [LARGE SCALE GENOMIC DNA]</scope>
    <source>
        <strain evidence="3">h7</strain>
    </source>
</reference>
<sequence>MENFTSPSLPFFNILIVLSLRHIAHSQCSGSIARVLPASRFSFGYWTELILHPHLVHRSDLFSLSTILFGVHHNSERLTDTFLFFIGTCLADEVMAQPAVSWQVRVNSGTVEKGPFDICFQPLLCVCFLRNLFRCLPVSSSSLTSTYILPSARPISTVRTYACP</sequence>
<evidence type="ECO:0008006" key="4">
    <source>
        <dbReference type="Google" id="ProtNLM"/>
    </source>
</evidence>
<organism evidence="2 3">
    <name type="scientific">Hebeloma cylindrosporum</name>
    <dbReference type="NCBI Taxonomy" id="76867"/>
    <lineage>
        <taxon>Eukaryota</taxon>
        <taxon>Fungi</taxon>
        <taxon>Dikarya</taxon>
        <taxon>Basidiomycota</taxon>
        <taxon>Agaricomycotina</taxon>
        <taxon>Agaricomycetes</taxon>
        <taxon>Agaricomycetidae</taxon>
        <taxon>Agaricales</taxon>
        <taxon>Agaricineae</taxon>
        <taxon>Hymenogastraceae</taxon>
        <taxon>Hebeloma</taxon>
    </lineage>
</organism>
<dbReference type="HOGENOM" id="CLU_1619240_0_0_1"/>
<feature type="signal peptide" evidence="1">
    <location>
        <begin position="1"/>
        <end position="26"/>
    </location>
</feature>
<feature type="chain" id="PRO_5002174283" description="Secreted protein" evidence="1">
    <location>
        <begin position="27"/>
        <end position="164"/>
    </location>
</feature>
<evidence type="ECO:0000313" key="3">
    <source>
        <dbReference type="Proteomes" id="UP000053424"/>
    </source>
</evidence>
<keyword evidence="1" id="KW-0732">Signal</keyword>
<dbReference type="AlphaFoldDB" id="A0A0C2XMF8"/>
<reference evidence="3" key="2">
    <citation type="submission" date="2015-01" db="EMBL/GenBank/DDBJ databases">
        <title>Evolutionary Origins and Diversification of the Mycorrhizal Mutualists.</title>
        <authorList>
            <consortium name="DOE Joint Genome Institute"/>
            <consortium name="Mycorrhizal Genomics Consortium"/>
            <person name="Kohler A."/>
            <person name="Kuo A."/>
            <person name="Nagy L.G."/>
            <person name="Floudas D."/>
            <person name="Copeland A."/>
            <person name="Barry K.W."/>
            <person name="Cichocki N."/>
            <person name="Veneault-Fourrey C."/>
            <person name="LaButti K."/>
            <person name="Lindquist E.A."/>
            <person name="Lipzen A."/>
            <person name="Lundell T."/>
            <person name="Morin E."/>
            <person name="Murat C."/>
            <person name="Riley R."/>
            <person name="Ohm R."/>
            <person name="Sun H."/>
            <person name="Tunlid A."/>
            <person name="Henrissat B."/>
            <person name="Grigoriev I.V."/>
            <person name="Hibbett D.S."/>
            <person name="Martin F."/>
        </authorList>
    </citation>
    <scope>NUCLEOTIDE SEQUENCE [LARGE SCALE GENOMIC DNA]</scope>
    <source>
        <strain evidence="3">h7</strain>
    </source>
</reference>
<gene>
    <name evidence="2" type="ORF">M413DRAFT_239208</name>
</gene>
<evidence type="ECO:0000313" key="2">
    <source>
        <dbReference type="EMBL" id="KIM38913.1"/>
    </source>
</evidence>